<organism evidence="5 6">
    <name type="scientific">Paeniglutamicibacter cryotolerans</name>
    <dbReference type="NCBI Taxonomy" id="670079"/>
    <lineage>
        <taxon>Bacteria</taxon>
        <taxon>Bacillati</taxon>
        <taxon>Actinomycetota</taxon>
        <taxon>Actinomycetes</taxon>
        <taxon>Micrococcales</taxon>
        <taxon>Micrococcaceae</taxon>
        <taxon>Paeniglutamicibacter</taxon>
    </lineage>
</organism>
<keyword evidence="1" id="KW-0805">Transcription regulation</keyword>
<dbReference type="SMART" id="SM00895">
    <property type="entry name" value="FCD"/>
    <property type="match status" value="1"/>
</dbReference>
<protein>
    <submittedName>
        <fullName evidence="5">DNA-binding FadR family transcriptional regulator</fullName>
    </submittedName>
</protein>
<dbReference type="InterPro" id="IPR036390">
    <property type="entry name" value="WH_DNA-bd_sf"/>
</dbReference>
<dbReference type="Pfam" id="PF07729">
    <property type="entry name" value="FCD"/>
    <property type="match status" value="1"/>
</dbReference>
<dbReference type="SMART" id="SM00345">
    <property type="entry name" value="HTH_GNTR"/>
    <property type="match status" value="1"/>
</dbReference>
<dbReference type="Proteomes" id="UP000523000">
    <property type="component" value="Unassembled WGS sequence"/>
</dbReference>
<dbReference type="PANTHER" id="PTHR43537:SF44">
    <property type="entry name" value="GNTR FAMILY REGULATORY PROTEIN"/>
    <property type="match status" value="1"/>
</dbReference>
<name>A0A839QN61_9MICC</name>
<dbReference type="Gene3D" id="1.10.10.10">
    <property type="entry name" value="Winged helix-like DNA-binding domain superfamily/Winged helix DNA-binding domain"/>
    <property type="match status" value="1"/>
</dbReference>
<dbReference type="InterPro" id="IPR011711">
    <property type="entry name" value="GntR_C"/>
</dbReference>
<dbReference type="SUPFAM" id="SSF46785">
    <property type="entry name" value="Winged helix' DNA-binding domain"/>
    <property type="match status" value="1"/>
</dbReference>
<dbReference type="RefSeq" id="WP_183512897.1">
    <property type="nucleotide sequence ID" value="NZ_BAABGK010000018.1"/>
</dbReference>
<dbReference type="PROSITE" id="PS50949">
    <property type="entry name" value="HTH_GNTR"/>
    <property type="match status" value="1"/>
</dbReference>
<dbReference type="Pfam" id="PF00392">
    <property type="entry name" value="GntR"/>
    <property type="match status" value="1"/>
</dbReference>
<evidence type="ECO:0000256" key="2">
    <source>
        <dbReference type="ARBA" id="ARBA00023125"/>
    </source>
</evidence>
<dbReference type="EMBL" id="JACHVS010000002">
    <property type="protein sequence ID" value="MBB2997347.1"/>
    <property type="molecule type" value="Genomic_DNA"/>
</dbReference>
<dbReference type="GO" id="GO:0003677">
    <property type="term" value="F:DNA binding"/>
    <property type="evidence" value="ECO:0007669"/>
    <property type="project" value="UniProtKB-KW"/>
</dbReference>
<dbReference type="AlphaFoldDB" id="A0A839QN61"/>
<dbReference type="PANTHER" id="PTHR43537">
    <property type="entry name" value="TRANSCRIPTIONAL REGULATOR, GNTR FAMILY"/>
    <property type="match status" value="1"/>
</dbReference>
<accession>A0A839QN61</accession>
<dbReference type="GO" id="GO:0003700">
    <property type="term" value="F:DNA-binding transcription factor activity"/>
    <property type="evidence" value="ECO:0007669"/>
    <property type="project" value="InterPro"/>
</dbReference>
<sequence>MPDSLHRRAVEMLGARIVNGTYPSGSVLLASELEEELGVSRSVIREAVRVLTSAGLLHSVKHVGSRVLPSEQWNPYDPLVIRWRLTGPGKNSQLRSLTELRVAIEPVAAELAALYAPHGFGSGLRVLAASMGVAADSGDLRAFLELDVEFHSKVLVGSGNEMFASLAGPIGSTLRGRAALGLLPEHPHGELTQLHMDIADAIATHDPVRARSSMELVVRRTMAGTSSVWAEQPRVFPGPASKG</sequence>
<dbReference type="InterPro" id="IPR008920">
    <property type="entry name" value="TF_FadR/GntR_C"/>
</dbReference>
<proteinExistence type="predicted"/>
<feature type="domain" description="HTH gntR-type" evidence="4">
    <location>
        <begin position="3"/>
        <end position="70"/>
    </location>
</feature>
<evidence type="ECO:0000256" key="1">
    <source>
        <dbReference type="ARBA" id="ARBA00023015"/>
    </source>
</evidence>
<evidence type="ECO:0000313" key="5">
    <source>
        <dbReference type="EMBL" id="MBB2997347.1"/>
    </source>
</evidence>
<dbReference type="SUPFAM" id="SSF48008">
    <property type="entry name" value="GntR ligand-binding domain-like"/>
    <property type="match status" value="1"/>
</dbReference>
<evidence type="ECO:0000259" key="4">
    <source>
        <dbReference type="PROSITE" id="PS50949"/>
    </source>
</evidence>
<evidence type="ECO:0000256" key="3">
    <source>
        <dbReference type="ARBA" id="ARBA00023163"/>
    </source>
</evidence>
<dbReference type="InterPro" id="IPR000524">
    <property type="entry name" value="Tscrpt_reg_HTH_GntR"/>
</dbReference>
<keyword evidence="2 5" id="KW-0238">DNA-binding</keyword>
<comment type="caution">
    <text evidence="5">The sequence shown here is derived from an EMBL/GenBank/DDBJ whole genome shotgun (WGS) entry which is preliminary data.</text>
</comment>
<reference evidence="5 6" key="1">
    <citation type="submission" date="2020-08" db="EMBL/GenBank/DDBJ databases">
        <title>Sequencing the genomes of 1000 actinobacteria strains.</title>
        <authorList>
            <person name="Klenk H.-P."/>
        </authorList>
    </citation>
    <scope>NUCLEOTIDE SEQUENCE [LARGE SCALE GENOMIC DNA]</scope>
    <source>
        <strain evidence="5 6">DSM 22826</strain>
    </source>
</reference>
<dbReference type="InterPro" id="IPR036388">
    <property type="entry name" value="WH-like_DNA-bd_sf"/>
</dbReference>
<dbReference type="Gene3D" id="1.20.120.530">
    <property type="entry name" value="GntR ligand-binding domain-like"/>
    <property type="match status" value="1"/>
</dbReference>
<keyword evidence="6" id="KW-1185">Reference proteome</keyword>
<evidence type="ECO:0000313" key="6">
    <source>
        <dbReference type="Proteomes" id="UP000523000"/>
    </source>
</evidence>
<gene>
    <name evidence="5" type="ORF">E9229_003594</name>
</gene>
<keyword evidence="3" id="KW-0804">Transcription</keyword>